<evidence type="ECO:0000313" key="2">
    <source>
        <dbReference type="EMBL" id="GMH21080.1"/>
    </source>
</evidence>
<feature type="region of interest" description="Disordered" evidence="1">
    <location>
        <begin position="319"/>
        <end position="342"/>
    </location>
</feature>
<gene>
    <name evidence="2" type="ORF">Nepgr_022922</name>
</gene>
<protein>
    <submittedName>
        <fullName evidence="2">Uncharacterized protein</fullName>
    </submittedName>
</protein>
<sequence>MVYWAIRFFLSQDPGMDRQLFGHGEANCKTLKSHSAPGLHPSKSAVPKCRPLCPSSPVDLHNKIEVPDSSLPVQHPTSVNCELVCGAPDPECQPGVSVQLGAMHRDSVGTGFQSEAGDPIPSVEAVASSEGGSALADSDSLPTNVSSMVGGLQDEDRIVSQEGLIPPEKVDPEPLDNTMPMDALIVESDPMFQAIQLLLDANEFRLLFADFPPEHKDIVLGFLHCCWHDVSIESKLEFNSAFPSDVAVQEFSPGALLDALRCLVTAEASKTYIAFLSPVEESNLADLLVGLRGDTSSFSPMRSDRRVFEMGNCQAEQEEAWQKPKSRRRRKSASYKIRTSLT</sequence>
<dbReference type="Proteomes" id="UP001279734">
    <property type="component" value="Unassembled WGS sequence"/>
</dbReference>
<keyword evidence="3" id="KW-1185">Reference proteome</keyword>
<dbReference type="AlphaFoldDB" id="A0AAD3T0C4"/>
<dbReference type="EMBL" id="BSYO01000022">
    <property type="protein sequence ID" value="GMH21080.1"/>
    <property type="molecule type" value="Genomic_DNA"/>
</dbReference>
<evidence type="ECO:0000313" key="3">
    <source>
        <dbReference type="Proteomes" id="UP001279734"/>
    </source>
</evidence>
<name>A0AAD3T0C4_NEPGR</name>
<comment type="caution">
    <text evidence="2">The sequence shown here is derived from an EMBL/GenBank/DDBJ whole genome shotgun (WGS) entry which is preliminary data.</text>
</comment>
<accession>A0AAD3T0C4</accession>
<feature type="compositionally biased region" description="Basic residues" evidence="1">
    <location>
        <begin position="324"/>
        <end position="333"/>
    </location>
</feature>
<reference evidence="2" key="1">
    <citation type="submission" date="2023-05" db="EMBL/GenBank/DDBJ databases">
        <title>Nepenthes gracilis genome sequencing.</title>
        <authorList>
            <person name="Fukushima K."/>
        </authorList>
    </citation>
    <scope>NUCLEOTIDE SEQUENCE</scope>
    <source>
        <strain evidence="2">SING2019-196</strain>
    </source>
</reference>
<organism evidence="2 3">
    <name type="scientific">Nepenthes gracilis</name>
    <name type="common">Slender pitcher plant</name>
    <dbReference type="NCBI Taxonomy" id="150966"/>
    <lineage>
        <taxon>Eukaryota</taxon>
        <taxon>Viridiplantae</taxon>
        <taxon>Streptophyta</taxon>
        <taxon>Embryophyta</taxon>
        <taxon>Tracheophyta</taxon>
        <taxon>Spermatophyta</taxon>
        <taxon>Magnoliopsida</taxon>
        <taxon>eudicotyledons</taxon>
        <taxon>Gunneridae</taxon>
        <taxon>Pentapetalae</taxon>
        <taxon>Caryophyllales</taxon>
        <taxon>Nepenthaceae</taxon>
        <taxon>Nepenthes</taxon>
    </lineage>
</organism>
<evidence type="ECO:0000256" key="1">
    <source>
        <dbReference type="SAM" id="MobiDB-lite"/>
    </source>
</evidence>
<proteinExistence type="predicted"/>